<dbReference type="InterPro" id="IPR050131">
    <property type="entry name" value="Peptidase_S8_subtilisin-like"/>
</dbReference>
<dbReference type="InterPro" id="IPR044023">
    <property type="entry name" value="Ig_7"/>
</dbReference>
<comment type="similarity">
    <text evidence="1 5">Belongs to the peptidase S8 family.</text>
</comment>
<dbReference type="EMBL" id="QGGO01000012">
    <property type="protein sequence ID" value="PWK26386.1"/>
    <property type="molecule type" value="Genomic_DNA"/>
</dbReference>
<evidence type="ECO:0000256" key="5">
    <source>
        <dbReference type="PROSITE-ProRule" id="PRU01240"/>
    </source>
</evidence>
<evidence type="ECO:0000256" key="6">
    <source>
        <dbReference type="SAM" id="MobiDB-lite"/>
    </source>
</evidence>
<evidence type="ECO:0000256" key="3">
    <source>
        <dbReference type="ARBA" id="ARBA00022801"/>
    </source>
</evidence>
<reference evidence="9 10" key="1">
    <citation type="submission" date="2018-05" db="EMBL/GenBank/DDBJ databases">
        <title>Genomic Encyclopedia of Archaeal and Bacterial Type Strains, Phase II (KMG-II): from individual species to whole genera.</title>
        <authorList>
            <person name="Goeker M."/>
        </authorList>
    </citation>
    <scope>NUCLEOTIDE SEQUENCE [LARGE SCALE GENOMIC DNA]</scope>
    <source>
        <strain evidence="9 10">DSM 22214</strain>
    </source>
</reference>
<proteinExistence type="inferred from homology"/>
<dbReference type="Proteomes" id="UP000245489">
    <property type="component" value="Unassembled WGS sequence"/>
</dbReference>
<feature type="active site" description="Charge relay system" evidence="5">
    <location>
        <position position="361"/>
    </location>
</feature>
<dbReference type="InterPro" id="IPR015500">
    <property type="entry name" value="Peptidase_S8_subtilisin-rel"/>
</dbReference>
<dbReference type="InterPro" id="IPR023828">
    <property type="entry name" value="Peptidase_S8_Ser-AS"/>
</dbReference>
<feature type="compositionally biased region" description="Polar residues" evidence="6">
    <location>
        <begin position="332"/>
        <end position="348"/>
    </location>
</feature>
<dbReference type="SUPFAM" id="SSF52743">
    <property type="entry name" value="Subtilisin-like"/>
    <property type="match status" value="1"/>
</dbReference>
<keyword evidence="4 5" id="KW-0720">Serine protease</keyword>
<feature type="region of interest" description="Disordered" evidence="6">
    <location>
        <begin position="332"/>
        <end position="358"/>
    </location>
</feature>
<keyword evidence="10" id="KW-1185">Reference proteome</keyword>
<dbReference type="Pfam" id="PF19081">
    <property type="entry name" value="Ig_7"/>
    <property type="match status" value="1"/>
</dbReference>
<dbReference type="PROSITE" id="PS51484">
    <property type="entry name" value="G8"/>
    <property type="match status" value="1"/>
</dbReference>
<evidence type="ECO:0000313" key="10">
    <source>
        <dbReference type="Proteomes" id="UP000245489"/>
    </source>
</evidence>
<dbReference type="Pfam" id="PF00082">
    <property type="entry name" value="Peptidase_S8"/>
    <property type="match status" value="1"/>
</dbReference>
<feature type="signal peptide" evidence="7">
    <location>
        <begin position="1"/>
        <end position="22"/>
    </location>
</feature>
<sequence length="825" mass="87935">MLNKYLTAFVLSVSTFYFSANAQTAEERVKIVKEYQTQYPQNKNARQVALNQEYVTSKLRVDAYLKKHPEKQRTFVKNGSFYFLKEIDAQGNPVYINTKSNVESGILIKANQLYTGGTLGVNITGQNMVVGIWDGGQVRATHELLSGKVAMQAEQTLDGSKTENGVTTYPGNDHQTHVSGTIVGKDIANQPSARGIAFGATALNYDFSNDFPEMASFAGQGYLISNHSYGGANDNTTPLWKFGAYDREAQKWDSLTNANNYYLPFVAAGNEQQSNGNSSKSGYDLMTGSAASKNAMTVGAVNADKTMSSYSNWGPTDDGRVKPEIVTRGTGINSSVFANPTTNVPSDNSYSGSGTESSGTSYAAPAAAAAGLLLQQYYKSLHGNYMKSSTLKALMLGTAEDLGQTGPDNKFGWGLLDVEKAAKAIKTKSTEGNPTAQSTSPAPTLTKGSYIEEITYNLPPYIQTDPNRIEINRWVIAKGSEPLIISIAWADEKGTEQTSANGTDPTTSRLTHEYDMLVRITSPFQDSRPWKPSTMANRTADATTQTTWFDGNGNNYKQIKILNPVAGGEYRIVVRKSATSPSTLMPLSLVVTGTALAAPVASTQTRCTGQTVANLVATGTDIKWYDVSTGGTALATTTALATGTYYATQTVDGTESLRTSVAVTVNAVTVPSVSISPITVCAGATQAVSTTVTNGGTSPTYVWTKNNVTVANTKDINITNAVAGDVYALRMTPSADACPNPANATASITIGTGCTSSITSVASGNWESPATWNLNRLPTNTDNVIIDTNHTVTVTTPDANAKKVETRGNAKVIFNDNTTKLKLGF</sequence>
<dbReference type="RefSeq" id="WP_109743281.1">
    <property type="nucleotide sequence ID" value="NZ_QGGO01000012.1"/>
</dbReference>
<feature type="active site" description="Charge relay system" evidence="5">
    <location>
        <position position="174"/>
    </location>
</feature>
<feature type="active site" description="Charge relay system" evidence="5">
    <location>
        <position position="134"/>
    </location>
</feature>
<accession>A0A316E8I6</accession>
<evidence type="ECO:0000256" key="2">
    <source>
        <dbReference type="ARBA" id="ARBA00022670"/>
    </source>
</evidence>
<evidence type="ECO:0000313" key="9">
    <source>
        <dbReference type="EMBL" id="PWK26386.1"/>
    </source>
</evidence>
<gene>
    <name evidence="9" type="ORF">LV89_02557</name>
</gene>
<dbReference type="GO" id="GO:0004252">
    <property type="term" value="F:serine-type endopeptidase activity"/>
    <property type="evidence" value="ECO:0007669"/>
    <property type="project" value="UniProtKB-UniRule"/>
</dbReference>
<organism evidence="9 10">
    <name type="scientific">Arcicella aurantiaca</name>
    <dbReference type="NCBI Taxonomy" id="591202"/>
    <lineage>
        <taxon>Bacteria</taxon>
        <taxon>Pseudomonadati</taxon>
        <taxon>Bacteroidota</taxon>
        <taxon>Cytophagia</taxon>
        <taxon>Cytophagales</taxon>
        <taxon>Flectobacillaceae</taxon>
        <taxon>Arcicella</taxon>
    </lineage>
</organism>
<dbReference type="PANTHER" id="PTHR43806:SF67">
    <property type="entry name" value="EGF-LIKE DOMAIN-CONTAINING PROTEIN"/>
    <property type="match status" value="1"/>
</dbReference>
<dbReference type="AlphaFoldDB" id="A0A316E8I6"/>
<dbReference type="OrthoDB" id="9792152at2"/>
<dbReference type="Gene3D" id="3.40.50.200">
    <property type="entry name" value="Peptidase S8/S53 domain"/>
    <property type="match status" value="1"/>
</dbReference>
<keyword evidence="2 5" id="KW-0645">Protease</keyword>
<keyword evidence="7" id="KW-0732">Signal</keyword>
<evidence type="ECO:0000259" key="8">
    <source>
        <dbReference type="PROSITE" id="PS51484"/>
    </source>
</evidence>
<feature type="domain" description="G8" evidence="8">
    <location>
        <begin position="770"/>
        <end position="825"/>
    </location>
</feature>
<evidence type="ECO:0000256" key="1">
    <source>
        <dbReference type="ARBA" id="ARBA00011073"/>
    </source>
</evidence>
<evidence type="ECO:0000256" key="7">
    <source>
        <dbReference type="SAM" id="SignalP"/>
    </source>
</evidence>
<dbReference type="PRINTS" id="PR00723">
    <property type="entry name" value="SUBTILISIN"/>
</dbReference>
<comment type="caution">
    <text evidence="9">The sequence shown here is derived from an EMBL/GenBank/DDBJ whole genome shotgun (WGS) entry which is preliminary data.</text>
</comment>
<feature type="compositionally biased region" description="Low complexity" evidence="6">
    <location>
        <begin position="349"/>
        <end position="358"/>
    </location>
</feature>
<dbReference type="InterPro" id="IPR036852">
    <property type="entry name" value="Peptidase_S8/S53_dom_sf"/>
</dbReference>
<feature type="chain" id="PRO_5016243905" evidence="7">
    <location>
        <begin position="23"/>
        <end position="825"/>
    </location>
</feature>
<dbReference type="InterPro" id="IPR000209">
    <property type="entry name" value="Peptidase_S8/S53_dom"/>
</dbReference>
<evidence type="ECO:0000256" key="4">
    <source>
        <dbReference type="ARBA" id="ARBA00022825"/>
    </source>
</evidence>
<name>A0A316E8I6_9BACT</name>
<protein>
    <submittedName>
        <fullName evidence="9">Subtilase family protein</fullName>
    </submittedName>
</protein>
<dbReference type="PANTHER" id="PTHR43806">
    <property type="entry name" value="PEPTIDASE S8"/>
    <property type="match status" value="1"/>
</dbReference>
<dbReference type="Gene3D" id="2.60.120.380">
    <property type="match status" value="1"/>
</dbReference>
<dbReference type="PROSITE" id="PS51892">
    <property type="entry name" value="SUBTILASE"/>
    <property type="match status" value="1"/>
</dbReference>
<dbReference type="GO" id="GO:0006508">
    <property type="term" value="P:proteolysis"/>
    <property type="evidence" value="ECO:0007669"/>
    <property type="project" value="UniProtKB-KW"/>
</dbReference>
<dbReference type="PROSITE" id="PS00138">
    <property type="entry name" value="SUBTILASE_SER"/>
    <property type="match status" value="1"/>
</dbReference>
<keyword evidence="3 5" id="KW-0378">Hydrolase</keyword>
<dbReference type="InterPro" id="IPR019316">
    <property type="entry name" value="G8_domain"/>
</dbReference>